<evidence type="ECO:0000259" key="15">
    <source>
        <dbReference type="SMART" id="SM00642"/>
    </source>
</evidence>
<dbReference type="AlphaFoldDB" id="A0AAN9RT02"/>
<gene>
    <name evidence="17" type="ORF">VNO80_01639</name>
</gene>
<dbReference type="EMBL" id="JAYMYR010000001">
    <property type="protein sequence ID" value="KAK7382667.1"/>
    <property type="molecule type" value="Genomic_DNA"/>
</dbReference>
<dbReference type="SUPFAM" id="SSF51445">
    <property type="entry name" value="(Trans)glycosidases"/>
    <property type="match status" value="1"/>
</dbReference>
<keyword evidence="18" id="KW-1185">Reference proteome</keyword>
<evidence type="ECO:0000256" key="12">
    <source>
        <dbReference type="RuleBase" id="RU003615"/>
    </source>
</evidence>
<dbReference type="Pfam" id="PF07821">
    <property type="entry name" value="Alpha-amyl_C2"/>
    <property type="match status" value="1"/>
</dbReference>
<comment type="caution">
    <text evidence="17">The sequence shown here is derived from an EMBL/GenBank/DDBJ whole genome shotgun (WGS) entry which is preliminary data.</text>
</comment>
<dbReference type="PIRSF" id="PIRSF001028">
    <property type="entry name" value="Alph-amls_plant"/>
    <property type="match status" value="1"/>
</dbReference>
<organism evidence="17 18">
    <name type="scientific">Phaseolus coccineus</name>
    <name type="common">Scarlet runner bean</name>
    <name type="synonym">Phaseolus multiflorus</name>
    <dbReference type="NCBI Taxonomy" id="3886"/>
    <lineage>
        <taxon>Eukaryota</taxon>
        <taxon>Viridiplantae</taxon>
        <taxon>Streptophyta</taxon>
        <taxon>Embryophyta</taxon>
        <taxon>Tracheophyta</taxon>
        <taxon>Spermatophyta</taxon>
        <taxon>Magnoliopsida</taxon>
        <taxon>eudicotyledons</taxon>
        <taxon>Gunneridae</taxon>
        <taxon>Pentapetalae</taxon>
        <taxon>rosids</taxon>
        <taxon>fabids</taxon>
        <taxon>Fabales</taxon>
        <taxon>Fabaceae</taxon>
        <taxon>Papilionoideae</taxon>
        <taxon>50 kb inversion clade</taxon>
        <taxon>NPAAA clade</taxon>
        <taxon>indigoferoid/millettioid clade</taxon>
        <taxon>Phaseoleae</taxon>
        <taxon>Phaseolus</taxon>
    </lineage>
</organism>
<dbReference type="Gene3D" id="2.60.40.1180">
    <property type="entry name" value="Golgi alpha-mannosidase II"/>
    <property type="match status" value="1"/>
</dbReference>
<accession>A0AAN9RT02</accession>
<dbReference type="InterPro" id="IPR012850">
    <property type="entry name" value="A-amylase_bs_C"/>
</dbReference>
<evidence type="ECO:0000256" key="6">
    <source>
        <dbReference type="ARBA" id="ARBA00022801"/>
    </source>
</evidence>
<dbReference type="InterPro" id="IPR013775">
    <property type="entry name" value="A-amylase_pln"/>
</dbReference>
<feature type="domain" description="Alpha-amylase C-terminal beta-sheet" evidence="16">
    <location>
        <begin position="404"/>
        <end position="463"/>
    </location>
</feature>
<keyword evidence="14" id="KW-0812">Transmembrane</keyword>
<evidence type="ECO:0000259" key="16">
    <source>
        <dbReference type="SMART" id="SM00810"/>
    </source>
</evidence>
<comment type="similarity">
    <text evidence="3 10 12">Belongs to the glycosyl hydrolase 13 family.</text>
</comment>
<evidence type="ECO:0000313" key="18">
    <source>
        <dbReference type="Proteomes" id="UP001374584"/>
    </source>
</evidence>
<keyword evidence="8 13" id="KW-0326">Glycosidase</keyword>
<keyword evidence="7 13" id="KW-0119">Carbohydrate metabolism</keyword>
<dbReference type="InterPro" id="IPR006047">
    <property type="entry name" value="GH13_cat_dom"/>
</dbReference>
<dbReference type="EC" id="3.2.1.1" evidence="4 10"/>
<dbReference type="InterPro" id="IPR017853">
    <property type="entry name" value="GH"/>
</dbReference>
<keyword evidence="14" id="KW-1133">Transmembrane helix</keyword>
<evidence type="ECO:0000256" key="1">
    <source>
        <dbReference type="ARBA" id="ARBA00000548"/>
    </source>
</evidence>
<dbReference type="Gene3D" id="3.20.20.80">
    <property type="entry name" value="Glycosidases"/>
    <property type="match status" value="1"/>
</dbReference>
<dbReference type="SMART" id="SM00642">
    <property type="entry name" value="Aamy"/>
    <property type="match status" value="1"/>
</dbReference>
<dbReference type="GO" id="GO:0005509">
    <property type="term" value="F:calcium ion binding"/>
    <property type="evidence" value="ECO:0007669"/>
    <property type="project" value="UniProtKB-UniRule"/>
</dbReference>
<dbReference type="InterPro" id="IPR006046">
    <property type="entry name" value="Alpha_amylase"/>
</dbReference>
<evidence type="ECO:0000256" key="4">
    <source>
        <dbReference type="ARBA" id="ARBA00012595"/>
    </source>
</evidence>
<dbReference type="Pfam" id="PF00128">
    <property type="entry name" value="Alpha-amylase"/>
    <property type="match status" value="1"/>
</dbReference>
<comment type="catalytic activity">
    <reaction evidence="1 10 13">
        <text>Endohydrolysis of (1-&gt;4)-alpha-D-glucosidic linkages in polysaccharides containing three or more (1-&gt;4)-alpha-linked D-glucose units.</text>
        <dbReference type="EC" id="3.2.1.1"/>
    </reaction>
</comment>
<comment type="cofactor">
    <cofactor evidence="2 10">
        <name>Ca(2+)</name>
        <dbReference type="ChEBI" id="CHEBI:29108"/>
    </cofactor>
</comment>
<dbReference type="PANTHER" id="PTHR43447">
    <property type="entry name" value="ALPHA-AMYLASE"/>
    <property type="match status" value="1"/>
</dbReference>
<evidence type="ECO:0000256" key="2">
    <source>
        <dbReference type="ARBA" id="ARBA00001913"/>
    </source>
</evidence>
<evidence type="ECO:0000313" key="17">
    <source>
        <dbReference type="EMBL" id="KAK7382667.1"/>
    </source>
</evidence>
<evidence type="ECO:0000256" key="10">
    <source>
        <dbReference type="PIRNR" id="PIRNR001028"/>
    </source>
</evidence>
<sequence>MVLYLDRVSKGLELGFYLDRVLRLSLGVSLQKHSTQHQNIIKPMDSFSRLSIFCLLISLFPLFSSSALLFQGFNWESSKKGGWYNSLKNSIPDIANAGITHVWLPPPSQSVSPEGYLPGRLYDLDASRYGSKNELKSLIAAFHEKGIKCLADIVINHRTAERKDGRGIYCIFEGGTPDARLDWGPSFICKDDTTYSDGTGNNDSGERYDAAPDIDHLNPQVQRELSEWMNWLKSEVGFDGWRFDFVKGYAPSISKIYMEQTRPDFAVGEKWDPLSYQDGKLNYNQDSHRGALVNWVESAGGAITAFDFTTKGILQAAVQGELWRLIDPNGKPSGMIGVKPENAVTFIDNHDTGSTQRLWPFPSDKVMQGYAYILTHPGTPSIFYDHFFDWGLKEQIAKLSSIRVRNGINEKSTVKILAAEGDLYVAKIDNKIMVKIGPKMDLGDLIPSNFHVATSGQDYAVWE</sequence>
<evidence type="ECO:0000256" key="3">
    <source>
        <dbReference type="ARBA" id="ARBA00008061"/>
    </source>
</evidence>
<feature type="active site" description="Nucleophile" evidence="11">
    <location>
        <position position="244"/>
    </location>
</feature>
<evidence type="ECO:0000256" key="8">
    <source>
        <dbReference type="ARBA" id="ARBA00023295"/>
    </source>
</evidence>
<evidence type="ECO:0000256" key="5">
    <source>
        <dbReference type="ARBA" id="ARBA00022723"/>
    </source>
</evidence>
<name>A0AAN9RT02_PHACN</name>
<evidence type="ECO:0000256" key="7">
    <source>
        <dbReference type="ARBA" id="ARBA00023277"/>
    </source>
</evidence>
<proteinExistence type="inferred from homology"/>
<evidence type="ECO:0000256" key="13">
    <source>
        <dbReference type="RuleBase" id="RU361134"/>
    </source>
</evidence>
<dbReference type="Proteomes" id="UP001374584">
    <property type="component" value="Unassembled WGS sequence"/>
</dbReference>
<feature type="active site" description="Proton donor" evidence="11">
    <location>
        <position position="269"/>
    </location>
</feature>
<dbReference type="SMART" id="SM00810">
    <property type="entry name" value="Alpha-amyl_C2"/>
    <property type="match status" value="1"/>
</dbReference>
<dbReference type="GO" id="GO:0004556">
    <property type="term" value="F:alpha-amylase activity"/>
    <property type="evidence" value="ECO:0007669"/>
    <property type="project" value="UniProtKB-UniRule"/>
</dbReference>
<dbReference type="SUPFAM" id="SSF51011">
    <property type="entry name" value="Glycosyl hydrolase domain"/>
    <property type="match status" value="1"/>
</dbReference>
<keyword evidence="14" id="KW-0472">Membrane</keyword>
<evidence type="ECO:0000256" key="14">
    <source>
        <dbReference type="SAM" id="Phobius"/>
    </source>
</evidence>
<evidence type="ECO:0000256" key="9">
    <source>
        <dbReference type="ARBA" id="ARBA00030238"/>
    </source>
</evidence>
<protein>
    <recommendedName>
        <fullName evidence="4 10">Alpha-amylase</fullName>
        <ecNumber evidence="4 10">3.2.1.1</ecNumber>
    </recommendedName>
    <alternativeName>
        <fullName evidence="9 10">1,4-alpha-D-glucan glucanohydrolase</fullName>
    </alternativeName>
</protein>
<feature type="domain" description="Glycosyl hydrolase family 13 catalytic" evidence="15">
    <location>
        <begin position="67"/>
        <end position="403"/>
    </location>
</feature>
<keyword evidence="5" id="KW-0479">Metal-binding</keyword>
<dbReference type="InterPro" id="IPR013780">
    <property type="entry name" value="Glyco_hydro_b"/>
</dbReference>
<keyword evidence="6 13" id="KW-0378">Hydrolase</keyword>
<dbReference type="GO" id="GO:0005975">
    <property type="term" value="P:carbohydrate metabolic process"/>
    <property type="evidence" value="ECO:0007669"/>
    <property type="project" value="InterPro"/>
</dbReference>
<dbReference type="CDD" id="cd11314">
    <property type="entry name" value="AmyAc_arch_bac_plant_AmyA"/>
    <property type="match status" value="1"/>
</dbReference>
<dbReference type="PRINTS" id="PR00110">
    <property type="entry name" value="ALPHAAMYLASE"/>
</dbReference>
<reference evidence="17 18" key="1">
    <citation type="submission" date="2024-01" db="EMBL/GenBank/DDBJ databases">
        <title>The genomes of 5 underutilized Papilionoideae crops provide insights into root nodulation and disease resistanc.</title>
        <authorList>
            <person name="Jiang F."/>
        </authorList>
    </citation>
    <scope>NUCLEOTIDE SEQUENCE [LARGE SCALE GENOMIC DNA]</scope>
    <source>
        <strain evidence="17">JINMINGXINNONG_FW02</strain>
        <tissue evidence="17">Leaves</tissue>
    </source>
</reference>
<feature type="transmembrane region" description="Helical" evidence="14">
    <location>
        <begin position="50"/>
        <end position="70"/>
    </location>
</feature>
<evidence type="ECO:0000256" key="11">
    <source>
        <dbReference type="PIRSR" id="PIRSR001028-1"/>
    </source>
</evidence>